<dbReference type="PROSITE" id="PS50109">
    <property type="entry name" value="HIS_KIN"/>
    <property type="match status" value="1"/>
</dbReference>
<feature type="domain" description="PAS" evidence="10">
    <location>
        <begin position="38"/>
        <end position="96"/>
    </location>
</feature>
<dbReference type="FunFam" id="3.30.565.10:FF:000006">
    <property type="entry name" value="Sensor histidine kinase WalK"/>
    <property type="match status" value="1"/>
</dbReference>
<dbReference type="GO" id="GO:0016036">
    <property type="term" value="P:cellular response to phosphate starvation"/>
    <property type="evidence" value="ECO:0007669"/>
    <property type="project" value="TreeGrafter"/>
</dbReference>
<dbReference type="STRING" id="1798533.A2609_03075"/>
<keyword evidence="3" id="KW-0597">Phosphoprotein</keyword>
<keyword evidence="4" id="KW-0808">Transferase</keyword>
<evidence type="ECO:0000256" key="4">
    <source>
        <dbReference type="ARBA" id="ARBA00022679"/>
    </source>
</evidence>
<feature type="coiled-coil region" evidence="8">
    <location>
        <begin position="7"/>
        <end position="38"/>
    </location>
</feature>
<evidence type="ECO:0000256" key="2">
    <source>
        <dbReference type="ARBA" id="ARBA00012438"/>
    </source>
</evidence>
<dbReference type="CDD" id="cd00082">
    <property type="entry name" value="HisKA"/>
    <property type="match status" value="1"/>
</dbReference>
<dbReference type="GO" id="GO:0005886">
    <property type="term" value="C:plasma membrane"/>
    <property type="evidence" value="ECO:0007669"/>
    <property type="project" value="TreeGrafter"/>
</dbReference>
<dbReference type="Pfam" id="PF00512">
    <property type="entry name" value="HisKA"/>
    <property type="match status" value="1"/>
</dbReference>
<evidence type="ECO:0000313" key="11">
    <source>
        <dbReference type="EMBL" id="OGG93412.1"/>
    </source>
</evidence>
<evidence type="ECO:0000259" key="10">
    <source>
        <dbReference type="PROSITE" id="PS50112"/>
    </source>
</evidence>
<dbReference type="SMART" id="SM00388">
    <property type="entry name" value="HisKA"/>
    <property type="match status" value="1"/>
</dbReference>
<evidence type="ECO:0000256" key="3">
    <source>
        <dbReference type="ARBA" id="ARBA00022553"/>
    </source>
</evidence>
<dbReference type="PANTHER" id="PTHR45453:SF1">
    <property type="entry name" value="PHOSPHATE REGULON SENSOR PROTEIN PHOR"/>
    <property type="match status" value="1"/>
</dbReference>
<evidence type="ECO:0000256" key="1">
    <source>
        <dbReference type="ARBA" id="ARBA00000085"/>
    </source>
</evidence>
<protein>
    <recommendedName>
        <fullName evidence="2">histidine kinase</fullName>
        <ecNumber evidence="2">2.7.13.3</ecNumber>
    </recommendedName>
</protein>
<evidence type="ECO:0000259" key="9">
    <source>
        <dbReference type="PROSITE" id="PS50109"/>
    </source>
</evidence>
<comment type="caution">
    <text evidence="11">The sequence shown here is derived from an EMBL/GenBank/DDBJ whole genome shotgun (WGS) entry which is preliminary data.</text>
</comment>
<feature type="domain" description="Histidine kinase" evidence="9">
    <location>
        <begin position="173"/>
        <end position="404"/>
    </location>
</feature>
<proteinExistence type="predicted"/>
<dbReference type="InterPro" id="IPR036097">
    <property type="entry name" value="HisK_dim/P_sf"/>
</dbReference>
<dbReference type="Pfam" id="PF02518">
    <property type="entry name" value="HATPase_c"/>
    <property type="match status" value="1"/>
</dbReference>
<dbReference type="InterPro" id="IPR004358">
    <property type="entry name" value="Sig_transdc_His_kin-like_C"/>
</dbReference>
<dbReference type="Pfam" id="PF13426">
    <property type="entry name" value="PAS_9"/>
    <property type="match status" value="1"/>
</dbReference>
<dbReference type="InterPro" id="IPR003594">
    <property type="entry name" value="HATPase_dom"/>
</dbReference>
<dbReference type="SMART" id="SM00091">
    <property type="entry name" value="PAS"/>
    <property type="match status" value="1"/>
</dbReference>
<dbReference type="InterPro" id="IPR035965">
    <property type="entry name" value="PAS-like_dom_sf"/>
</dbReference>
<dbReference type="PRINTS" id="PR00344">
    <property type="entry name" value="BCTRLSENSOR"/>
</dbReference>
<accession>A0A1F6G5S0</accession>
<evidence type="ECO:0000313" key="12">
    <source>
        <dbReference type="Proteomes" id="UP000176867"/>
    </source>
</evidence>
<dbReference type="SUPFAM" id="SSF55874">
    <property type="entry name" value="ATPase domain of HSP90 chaperone/DNA topoisomerase II/histidine kinase"/>
    <property type="match status" value="1"/>
</dbReference>
<dbReference type="SUPFAM" id="SSF55785">
    <property type="entry name" value="PYP-like sensor domain (PAS domain)"/>
    <property type="match status" value="1"/>
</dbReference>
<dbReference type="GO" id="GO:0000155">
    <property type="term" value="F:phosphorelay sensor kinase activity"/>
    <property type="evidence" value="ECO:0007669"/>
    <property type="project" value="InterPro"/>
</dbReference>
<dbReference type="CDD" id="cd00130">
    <property type="entry name" value="PAS"/>
    <property type="match status" value="1"/>
</dbReference>
<keyword evidence="7" id="KW-0472">Membrane</keyword>
<dbReference type="SMART" id="SM00387">
    <property type="entry name" value="HATPase_c"/>
    <property type="match status" value="1"/>
</dbReference>
<dbReference type="Gene3D" id="1.10.287.130">
    <property type="match status" value="1"/>
</dbReference>
<name>A0A1F6G5S0_9BACT</name>
<dbReference type="InterPro" id="IPR005467">
    <property type="entry name" value="His_kinase_dom"/>
</dbReference>
<evidence type="ECO:0000256" key="8">
    <source>
        <dbReference type="SAM" id="Coils"/>
    </source>
</evidence>
<evidence type="ECO:0000256" key="6">
    <source>
        <dbReference type="ARBA" id="ARBA00023012"/>
    </source>
</evidence>
<keyword evidence="6" id="KW-0902">Two-component regulatory system</keyword>
<dbReference type="EC" id="2.7.13.3" evidence="2"/>
<comment type="catalytic activity">
    <reaction evidence="1">
        <text>ATP + protein L-histidine = ADP + protein N-phospho-L-histidine.</text>
        <dbReference type="EC" id="2.7.13.3"/>
    </reaction>
</comment>
<dbReference type="InterPro" id="IPR036890">
    <property type="entry name" value="HATPase_C_sf"/>
</dbReference>
<dbReference type="GO" id="GO:0004721">
    <property type="term" value="F:phosphoprotein phosphatase activity"/>
    <property type="evidence" value="ECO:0007669"/>
    <property type="project" value="TreeGrafter"/>
</dbReference>
<evidence type="ECO:0000256" key="7">
    <source>
        <dbReference type="ARBA" id="ARBA00023136"/>
    </source>
</evidence>
<dbReference type="SUPFAM" id="SSF47384">
    <property type="entry name" value="Homodimeric domain of signal transducing histidine kinase"/>
    <property type="match status" value="1"/>
</dbReference>
<keyword evidence="5" id="KW-0418">Kinase</keyword>
<dbReference type="InterPro" id="IPR003661">
    <property type="entry name" value="HisK_dim/P_dom"/>
</dbReference>
<gene>
    <name evidence="11" type="ORF">A2609_03075</name>
</gene>
<organism evidence="11 12">
    <name type="scientific">Candidatus Kaiserbacteria bacterium RIFOXYD1_FULL_47_14</name>
    <dbReference type="NCBI Taxonomy" id="1798533"/>
    <lineage>
        <taxon>Bacteria</taxon>
        <taxon>Candidatus Kaiseribacteriota</taxon>
    </lineage>
</organism>
<dbReference type="InterPro" id="IPR000014">
    <property type="entry name" value="PAS"/>
</dbReference>
<dbReference type="PROSITE" id="PS50112">
    <property type="entry name" value="PAS"/>
    <property type="match status" value="1"/>
</dbReference>
<evidence type="ECO:0000256" key="5">
    <source>
        <dbReference type="ARBA" id="ARBA00022777"/>
    </source>
</evidence>
<dbReference type="Proteomes" id="UP000176867">
    <property type="component" value="Unassembled WGS sequence"/>
</dbReference>
<dbReference type="Gene3D" id="3.30.565.10">
    <property type="entry name" value="Histidine kinase-like ATPase, C-terminal domain"/>
    <property type="match status" value="1"/>
</dbReference>
<dbReference type="Gene3D" id="3.30.450.20">
    <property type="entry name" value="PAS domain"/>
    <property type="match status" value="1"/>
</dbReference>
<dbReference type="PANTHER" id="PTHR45453">
    <property type="entry name" value="PHOSPHATE REGULON SENSOR PROTEIN PHOR"/>
    <property type="match status" value="1"/>
</dbReference>
<sequence>MRSQIQKKNFEEDLTNARIAAQNVLEDLDIEKTKVEKERAKEVAILLSIGDGLVVTDENGNIMLINKVAEKLLGRKKEEVMGKVFSDAILGIEDKEGKVISLEKRPMNLALTAGTATVNSIYYYVRKNKTRFPVAITVTPIVFEGKVIGAVEVFRDITHEREIDEEKSEFISLASHQLKTPPTAVKLLTERLLSGKMGTLTEKQKEYLNDIRFSNQRMIDLTNALLNVSRIELGAFTIQVQKKNACAIVQSVLDELEPITKGEQPKLKTIFPEQNIMLMLDEPLFRMIITNLVTNAIHYTASEGEIVVECKTINKGETVGGKLLKENYFVVVISDTGYGIPQVQQNKVFTKFFRADNAREKHVNGTGLGLYIAKSIMDHSGGLIWFMSRENKGSVFYAAIPMTGMRTKVGT</sequence>
<dbReference type="NCBIfam" id="TIGR00229">
    <property type="entry name" value="sensory_box"/>
    <property type="match status" value="1"/>
</dbReference>
<dbReference type="InterPro" id="IPR050351">
    <property type="entry name" value="BphY/WalK/GraS-like"/>
</dbReference>
<reference evidence="11 12" key="1">
    <citation type="journal article" date="2016" name="Nat. Commun.">
        <title>Thousands of microbial genomes shed light on interconnected biogeochemical processes in an aquifer system.</title>
        <authorList>
            <person name="Anantharaman K."/>
            <person name="Brown C.T."/>
            <person name="Hug L.A."/>
            <person name="Sharon I."/>
            <person name="Castelle C.J."/>
            <person name="Probst A.J."/>
            <person name="Thomas B.C."/>
            <person name="Singh A."/>
            <person name="Wilkins M.J."/>
            <person name="Karaoz U."/>
            <person name="Brodie E.L."/>
            <person name="Williams K.H."/>
            <person name="Hubbard S.S."/>
            <person name="Banfield J.F."/>
        </authorList>
    </citation>
    <scope>NUCLEOTIDE SEQUENCE [LARGE SCALE GENOMIC DNA]</scope>
</reference>
<dbReference type="EMBL" id="MFMU01000008">
    <property type="protein sequence ID" value="OGG93412.1"/>
    <property type="molecule type" value="Genomic_DNA"/>
</dbReference>
<dbReference type="AlphaFoldDB" id="A0A1F6G5S0"/>
<keyword evidence="8" id="KW-0175">Coiled coil</keyword>